<gene>
    <name evidence="1" type="ORF">J2X31_001646</name>
</gene>
<name>A0ABU1TNU8_9FLAO</name>
<dbReference type="EMBL" id="JAVDVI010000006">
    <property type="protein sequence ID" value="MDR6967634.1"/>
    <property type="molecule type" value="Genomic_DNA"/>
</dbReference>
<dbReference type="RefSeq" id="WP_310025857.1">
    <property type="nucleotide sequence ID" value="NZ_JAVDVI010000006.1"/>
</dbReference>
<reference evidence="1 2" key="1">
    <citation type="submission" date="2023-07" db="EMBL/GenBank/DDBJ databases">
        <title>Sorghum-associated microbial communities from plants grown in Nebraska, USA.</title>
        <authorList>
            <person name="Schachtman D."/>
        </authorList>
    </citation>
    <scope>NUCLEOTIDE SEQUENCE [LARGE SCALE GENOMIC DNA]</scope>
    <source>
        <strain evidence="1 2">3773</strain>
    </source>
</reference>
<keyword evidence="2" id="KW-1185">Reference proteome</keyword>
<dbReference type="Proteomes" id="UP001255185">
    <property type="component" value="Unassembled WGS sequence"/>
</dbReference>
<comment type="caution">
    <text evidence="1">The sequence shown here is derived from an EMBL/GenBank/DDBJ whole genome shotgun (WGS) entry which is preliminary data.</text>
</comment>
<evidence type="ECO:0000313" key="2">
    <source>
        <dbReference type="Proteomes" id="UP001255185"/>
    </source>
</evidence>
<evidence type="ECO:0000313" key="1">
    <source>
        <dbReference type="EMBL" id="MDR6967634.1"/>
    </source>
</evidence>
<organism evidence="1 2">
    <name type="scientific">Flavobacterium arsenatis</name>
    <dbReference type="NCBI Taxonomy" id="1484332"/>
    <lineage>
        <taxon>Bacteria</taxon>
        <taxon>Pseudomonadati</taxon>
        <taxon>Bacteroidota</taxon>
        <taxon>Flavobacteriia</taxon>
        <taxon>Flavobacteriales</taxon>
        <taxon>Flavobacteriaceae</taxon>
        <taxon>Flavobacterium</taxon>
    </lineage>
</organism>
<accession>A0ABU1TNU8</accession>
<proteinExistence type="predicted"/>
<sequence>MKKFIMTAIAIFAFTHLMNAQKIDIKKDIVSIDGVACLKIGGDSNNVSISTLEGEEIVFLKFARKYGDLYNKITFLEQKVTFTSQSYIFTKKLLIKKLLEDGTLKDCKLDSEKVEKFALKYDEKVE</sequence>
<evidence type="ECO:0008006" key="3">
    <source>
        <dbReference type="Google" id="ProtNLM"/>
    </source>
</evidence>
<protein>
    <recommendedName>
        <fullName evidence="3">DUF4369 domain-containing protein</fullName>
    </recommendedName>
</protein>